<evidence type="ECO:0000313" key="3">
    <source>
        <dbReference type="Proteomes" id="UP001181622"/>
    </source>
</evidence>
<proteinExistence type="predicted"/>
<accession>A0ABU1DEI7</accession>
<name>A0ABU1DEI7_9HYPH</name>
<organism evidence="2 3">
    <name type="scientific">Chelatococcus sambhunathii</name>
    <dbReference type="NCBI Taxonomy" id="363953"/>
    <lineage>
        <taxon>Bacteria</taxon>
        <taxon>Pseudomonadati</taxon>
        <taxon>Pseudomonadota</taxon>
        <taxon>Alphaproteobacteria</taxon>
        <taxon>Hyphomicrobiales</taxon>
        <taxon>Chelatococcaceae</taxon>
        <taxon>Chelatococcus</taxon>
    </lineage>
</organism>
<gene>
    <name evidence="2" type="ORF">IHQ68_07565</name>
</gene>
<sequence>MTNDNAAHAGQKTPAGWRLTLPLANLRGEERAKSGSWAAAIPDRSAARKAIPYGASVPSAPLQPLSAEDLERLGVPPGGVKQI</sequence>
<keyword evidence="3" id="KW-1185">Reference proteome</keyword>
<reference evidence="2" key="1">
    <citation type="submission" date="2020-10" db="EMBL/GenBank/DDBJ databases">
        <authorList>
            <person name="Abbas A."/>
            <person name="Razzaq R."/>
            <person name="Waqas M."/>
            <person name="Abbas N."/>
            <person name="Nielsen T.K."/>
            <person name="Hansen L.H."/>
            <person name="Hussain S."/>
            <person name="Shahid M."/>
        </authorList>
    </citation>
    <scope>NUCLEOTIDE SEQUENCE</scope>
    <source>
        <strain evidence="2">S14</strain>
    </source>
</reference>
<protein>
    <submittedName>
        <fullName evidence="2">Uncharacterized protein</fullName>
    </submittedName>
</protein>
<dbReference type="EMBL" id="JADBEO010000012">
    <property type="protein sequence ID" value="MDR4306471.1"/>
    <property type="molecule type" value="Genomic_DNA"/>
</dbReference>
<feature type="region of interest" description="Disordered" evidence="1">
    <location>
        <begin position="55"/>
        <end position="83"/>
    </location>
</feature>
<comment type="caution">
    <text evidence="2">The sequence shown here is derived from an EMBL/GenBank/DDBJ whole genome shotgun (WGS) entry which is preliminary data.</text>
</comment>
<evidence type="ECO:0000313" key="2">
    <source>
        <dbReference type="EMBL" id="MDR4306471.1"/>
    </source>
</evidence>
<dbReference type="Proteomes" id="UP001181622">
    <property type="component" value="Unassembled WGS sequence"/>
</dbReference>
<dbReference type="RefSeq" id="WP_309390392.1">
    <property type="nucleotide sequence ID" value="NZ_JADBEO010000012.1"/>
</dbReference>
<evidence type="ECO:0000256" key="1">
    <source>
        <dbReference type="SAM" id="MobiDB-lite"/>
    </source>
</evidence>